<evidence type="ECO:0000256" key="3">
    <source>
        <dbReference type="ARBA" id="ARBA00022821"/>
    </source>
</evidence>
<dbReference type="Gene3D" id="1.10.8.430">
    <property type="entry name" value="Helical domain of apoptotic protease-activating factors"/>
    <property type="match status" value="1"/>
</dbReference>
<dbReference type="InterPro" id="IPR042197">
    <property type="entry name" value="Apaf_helical"/>
</dbReference>
<dbReference type="Proteomes" id="UP000515124">
    <property type="component" value="Unplaced"/>
</dbReference>
<dbReference type="KEGG" id="pavi:110767893"/>
<dbReference type="Pfam" id="PF01582">
    <property type="entry name" value="TIR"/>
    <property type="match status" value="1"/>
</dbReference>
<dbReference type="SMART" id="SM00255">
    <property type="entry name" value="TIR"/>
    <property type="match status" value="1"/>
</dbReference>
<keyword evidence="2" id="KW-0677">Repeat</keyword>
<dbReference type="PROSITE" id="PS50104">
    <property type="entry name" value="TIR"/>
    <property type="match status" value="1"/>
</dbReference>
<dbReference type="FunFam" id="3.40.50.10140:FF:000007">
    <property type="entry name" value="Disease resistance protein (TIR-NBS-LRR class)"/>
    <property type="match status" value="1"/>
</dbReference>
<dbReference type="InterPro" id="IPR002182">
    <property type="entry name" value="NB-ARC"/>
</dbReference>
<proteinExistence type="predicted"/>
<name>A0A6P5TJB5_PRUAV</name>
<dbReference type="Gene3D" id="3.40.50.10140">
    <property type="entry name" value="Toll/interleukin-1 receptor homology (TIR) domain"/>
    <property type="match status" value="1"/>
</dbReference>
<dbReference type="PRINTS" id="PR00364">
    <property type="entry name" value="DISEASERSIST"/>
</dbReference>
<evidence type="ECO:0000313" key="7">
    <source>
        <dbReference type="Proteomes" id="UP000515124"/>
    </source>
</evidence>
<gene>
    <name evidence="8" type="primary">LOC110767893</name>
</gene>
<dbReference type="Gene3D" id="3.40.50.300">
    <property type="entry name" value="P-loop containing nucleotide triphosphate hydrolases"/>
    <property type="match status" value="1"/>
</dbReference>
<feature type="transmembrane region" description="Helical" evidence="5">
    <location>
        <begin position="658"/>
        <end position="679"/>
    </location>
</feature>
<dbReference type="PANTHER" id="PTHR11017">
    <property type="entry name" value="LEUCINE-RICH REPEAT-CONTAINING PROTEIN"/>
    <property type="match status" value="1"/>
</dbReference>
<dbReference type="GeneID" id="110767893"/>
<feature type="transmembrane region" description="Helical" evidence="5">
    <location>
        <begin position="691"/>
        <end position="709"/>
    </location>
</feature>
<evidence type="ECO:0000259" key="6">
    <source>
        <dbReference type="PROSITE" id="PS50104"/>
    </source>
</evidence>
<dbReference type="AlphaFoldDB" id="A0A6P5TJB5"/>
<dbReference type="InterPro" id="IPR036390">
    <property type="entry name" value="WH_DNA-bd_sf"/>
</dbReference>
<organism evidence="7 8">
    <name type="scientific">Prunus avium</name>
    <name type="common">Cherry</name>
    <name type="synonym">Cerasus avium</name>
    <dbReference type="NCBI Taxonomy" id="42229"/>
    <lineage>
        <taxon>Eukaryota</taxon>
        <taxon>Viridiplantae</taxon>
        <taxon>Streptophyta</taxon>
        <taxon>Embryophyta</taxon>
        <taxon>Tracheophyta</taxon>
        <taxon>Spermatophyta</taxon>
        <taxon>Magnoliopsida</taxon>
        <taxon>eudicotyledons</taxon>
        <taxon>Gunneridae</taxon>
        <taxon>Pentapetalae</taxon>
        <taxon>rosids</taxon>
        <taxon>fabids</taxon>
        <taxon>Rosales</taxon>
        <taxon>Rosaceae</taxon>
        <taxon>Amygdaloideae</taxon>
        <taxon>Amygdaleae</taxon>
        <taxon>Prunus</taxon>
    </lineage>
</organism>
<reference evidence="8" key="1">
    <citation type="submission" date="2025-08" db="UniProtKB">
        <authorList>
            <consortium name="RefSeq"/>
        </authorList>
    </citation>
    <scope>IDENTIFICATION</scope>
</reference>
<keyword evidence="7" id="KW-1185">Reference proteome</keyword>
<dbReference type="RefSeq" id="XP_021827252.1">
    <property type="nucleotide sequence ID" value="XM_021971560.1"/>
</dbReference>
<evidence type="ECO:0000256" key="4">
    <source>
        <dbReference type="ARBA" id="ARBA00023027"/>
    </source>
</evidence>
<sequence>MFKRLTPQRFKAYVLHSATKNASSIRLAFENIAYDVCLCYRGADTHNNFTDHLRRNLLQKGIKTFLADEIRREEELLLMPMLFKAIGESRISIIVFSENFASSVWCLDELVEILQCRAAKQQIVWPVYYKVDLIDVRDQQGSFGEAFANHENEFRDNIEKVLRWKAALREATNLPGWYFLDGHYSKFVHNIVEEISAQVLNRTYFNVAKYPVGIESRVQDISERLGIGVNDDVRMVGIWGPNGIGKTTIAKAVYNSIAHDFEGSCFLASVGENSVAPGGLVELQKIALSEILGEKQLDFTHVDKGINVIKKRLSHKKVLLILDNVNQLDQLNKLVGGSDWFGLGSRIIITTRDEHLLTAHQVDLIYKVKELYFDEAFELFSWNAFRRNKLPDDYAKVATAIVHYAKGLPLALTIIGSLLWGRSIDQWKAALDDYKRVLDLDIQDIVQISYDALEDPVKEVFLDIACFLNSKNKNYVIKMLESCHQNPEYGIQVLIEKALVIIREDHIWMNDLIQQKGREIFPRQNSLTGLRSRRNRSWFYENVNHVLSENTGINRTEDIMVNLRVPNETLGTKATSAKWIFLLIALCLEILSLAFDQASSPRNPQYALFGVMLAIAAVLTSIWELIYKGKKERVELRRWRTLWWFYYPRPQRRLFGDVLDIFGLLGAISQCICSTVQYVHFIRHHQNPLKASLLPAIFLICLGASRLSCVQMDKTDEQNA</sequence>
<evidence type="ECO:0000256" key="2">
    <source>
        <dbReference type="ARBA" id="ARBA00022737"/>
    </source>
</evidence>
<dbReference type="InterPro" id="IPR003593">
    <property type="entry name" value="AAA+_ATPase"/>
</dbReference>
<dbReference type="Pfam" id="PF23282">
    <property type="entry name" value="WHD_ROQ1"/>
    <property type="match status" value="1"/>
</dbReference>
<dbReference type="InterPro" id="IPR035897">
    <property type="entry name" value="Toll_tir_struct_dom_sf"/>
</dbReference>
<keyword evidence="1" id="KW-0433">Leucine-rich repeat</keyword>
<dbReference type="PANTHER" id="PTHR11017:SF578">
    <property type="entry name" value="ADP-RIBOSYL CYCLASE_CYCLIC ADP-RIBOSE HYDROLASE"/>
    <property type="match status" value="1"/>
</dbReference>
<keyword evidence="5" id="KW-0472">Membrane</keyword>
<keyword evidence="5" id="KW-0812">Transmembrane</keyword>
<keyword evidence="4" id="KW-0520">NAD</keyword>
<dbReference type="SUPFAM" id="SSF52200">
    <property type="entry name" value="Toll/Interleukin receptor TIR domain"/>
    <property type="match status" value="1"/>
</dbReference>
<dbReference type="Pfam" id="PF00931">
    <property type="entry name" value="NB-ARC"/>
    <property type="match status" value="1"/>
</dbReference>
<dbReference type="InterPro" id="IPR044974">
    <property type="entry name" value="Disease_R_plants"/>
</dbReference>
<dbReference type="GO" id="GO:0043531">
    <property type="term" value="F:ADP binding"/>
    <property type="evidence" value="ECO:0007669"/>
    <property type="project" value="InterPro"/>
</dbReference>
<feature type="transmembrane region" description="Helical" evidence="5">
    <location>
        <begin position="607"/>
        <end position="627"/>
    </location>
</feature>
<dbReference type="GO" id="GO:0006952">
    <property type="term" value="P:defense response"/>
    <property type="evidence" value="ECO:0007669"/>
    <property type="project" value="UniProtKB-KW"/>
</dbReference>
<evidence type="ECO:0000256" key="1">
    <source>
        <dbReference type="ARBA" id="ARBA00022614"/>
    </source>
</evidence>
<accession>A0A6P5TJB5</accession>
<dbReference type="SMART" id="SM00382">
    <property type="entry name" value="AAA"/>
    <property type="match status" value="1"/>
</dbReference>
<dbReference type="InterPro" id="IPR058192">
    <property type="entry name" value="WHD_ROQ1-like"/>
</dbReference>
<dbReference type="InterPro" id="IPR027417">
    <property type="entry name" value="P-loop_NTPase"/>
</dbReference>
<evidence type="ECO:0000256" key="5">
    <source>
        <dbReference type="SAM" id="Phobius"/>
    </source>
</evidence>
<dbReference type="SUPFAM" id="SSF52540">
    <property type="entry name" value="P-loop containing nucleoside triphosphate hydrolases"/>
    <property type="match status" value="1"/>
</dbReference>
<feature type="transmembrane region" description="Helical" evidence="5">
    <location>
        <begin position="579"/>
        <end position="595"/>
    </location>
</feature>
<dbReference type="GO" id="GO:0007165">
    <property type="term" value="P:signal transduction"/>
    <property type="evidence" value="ECO:0007669"/>
    <property type="project" value="InterPro"/>
</dbReference>
<feature type="domain" description="TIR" evidence="6">
    <location>
        <begin position="32"/>
        <end position="199"/>
    </location>
</feature>
<evidence type="ECO:0000313" key="8">
    <source>
        <dbReference type="RefSeq" id="XP_021827252.1"/>
    </source>
</evidence>
<keyword evidence="5" id="KW-1133">Transmembrane helix</keyword>
<dbReference type="InterPro" id="IPR000157">
    <property type="entry name" value="TIR_dom"/>
</dbReference>
<dbReference type="SUPFAM" id="SSF46785">
    <property type="entry name" value="Winged helix' DNA-binding domain"/>
    <property type="match status" value="1"/>
</dbReference>
<protein>
    <submittedName>
        <fullName evidence="8">TMV resistance protein N-like</fullName>
    </submittedName>
</protein>
<keyword evidence="3" id="KW-0611">Plant defense</keyword>